<dbReference type="PANTHER" id="PTHR43745">
    <property type="entry name" value="NITROREDUCTASE MJ1384-RELATED"/>
    <property type="match status" value="1"/>
</dbReference>
<dbReference type="GO" id="GO:0016491">
    <property type="term" value="F:oxidoreductase activity"/>
    <property type="evidence" value="ECO:0007669"/>
    <property type="project" value="InterPro"/>
</dbReference>
<dbReference type="PANTHER" id="PTHR43745:SF2">
    <property type="entry name" value="NITROREDUCTASE MJ1384-RELATED"/>
    <property type="match status" value="1"/>
</dbReference>
<evidence type="ECO:0000313" key="2">
    <source>
        <dbReference type="EMBL" id="KTC72303.1"/>
    </source>
</evidence>
<gene>
    <name evidence="2" type="ORF">Lbir_1369</name>
    <name evidence="3" type="ORF">NCTC12437_02616</name>
</gene>
<dbReference type="SUPFAM" id="SSF55469">
    <property type="entry name" value="FMN-dependent nitroreductase-like"/>
    <property type="match status" value="1"/>
</dbReference>
<name>A0A378IC68_9GAMM</name>
<evidence type="ECO:0000259" key="1">
    <source>
        <dbReference type="Pfam" id="PF00881"/>
    </source>
</evidence>
<dbReference type="EMBL" id="UGNW01000001">
    <property type="protein sequence ID" value="STX32817.1"/>
    <property type="molecule type" value="Genomic_DNA"/>
</dbReference>
<evidence type="ECO:0000313" key="4">
    <source>
        <dbReference type="Proteomes" id="UP000054735"/>
    </source>
</evidence>
<keyword evidence="4" id="KW-1185">Reference proteome</keyword>
<reference evidence="2 4" key="1">
    <citation type="submission" date="2015-11" db="EMBL/GenBank/DDBJ databases">
        <title>Genomic analysis of 38 Legionella species identifies large and diverse effector repertoires.</title>
        <authorList>
            <person name="Burstein D."/>
            <person name="Amaro F."/>
            <person name="Zusman T."/>
            <person name="Lifshitz Z."/>
            <person name="Cohen O."/>
            <person name="Gilbert J.A."/>
            <person name="Pupko T."/>
            <person name="Shuman H.A."/>
            <person name="Segal G."/>
        </authorList>
    </citation>
    <scope>NUCLEOTIDE SEQUENCE [LARGE SCALE GENOMIC DNA]</scope>
    <source>
        <strain evidence="2 4">CDC#1407-AL-14</strain>
    </source>
</reference>
<dbReference type="Proteomes" id="UP000255066">
    <property type="component" value="Unassembled WGS sequence"/>
</dbReference>
<dbReference type="Pfam" id="PF00881">
    <property type="entry name" value="Nitroreductase"/>
    <property type="match status" value="1"/>
</dbReference>
<dbReference type="InterPro" id="IPR052544">
    <property type="entry name" value="Bacteriocin_Proc_Enz"/>
</dbReference>
<dbReference type="STRING" id="28083.Lbir_1369"/>
<dbReference type="RefSeq" id="WP_058523445.1">
    <property type="nucleotide sequence ID" value="NZ_CAAAHV010000056.1"/>
</dbReference>
<dbReference type="Gene3D" id="3.40.109.10">
    <property type="entry name" value="NADH Oxidase"/>
    <property type="match status" value="1"/>
</dbReference>
<feature type="domain" description="Nitroreductase" evidence="1">
    <location>
        <begin position="58"/>
        <end position="216"/>
    </location>
</feature>
<dbReference type="InterPro" id="IPR000415">
    <property type="entry name" value="Nitroreductase-like"/>
</dbReference>
<evidence type="ECO:0000313" key="3">
    <source>
        <dbReference type="EMBL" id="STX32817.1"/>
    </source>
</evidence>
<evidence type="ECO:0000313" key="5">
    <source>
        <dbReference type="Proteomes" id="UP000255066"/>
    </source>
</evidence>
<sequence>MSNKKTASELLFQICSYEHLGAAANYEHDNHPDFSDFDAHRYLNARNKNHKNILSNAIHERESCRKFCENQVSVTMLQEILFNSYSLKNDQGSYTIPQAGGLPTMNLIVLSNTKGEEVKLYNYDPKTYELNYANSLATSLEALFYSKSIDFNSANYCIIICSDLQTLSKQYLARGFKFACFQAGHIAQNILLNAAALGISAISLGSLIEKDISTHCLSTDDYPLYAVVM</sequence>
<reference evidence="3 5" key="2">
    <citation type="submission" date="2018-06" db="EMBL/GenBank/DDBJ databases">
        <authorList>
            <consortium name="Pathogen Informatics"/>
            <person name="Doyle S."/>
        </authorList>
    </citation>
    <scope>NUCLEOTIDE SEQUENCE [LARGE SCALE GENOMIC DNA]</scope>
    <source>
        <strain evidence="3 5">NCTC12437</strain>
    </source>
</reference>
<dbReference type="AlphaFoldDB" id="A0A378IC68"/>
<dbReference type="Proteomes" id="UP000054735">
    <property type="component" value="Unassembled WGS sequence"/>
</dbReference>
<proteinExistence type="predicted"/>
<organism evidence="3 5">
    <name type="scientific">Legionella birminghamensis</name>
    <dbReference type="NCBI Taxonomy" id="28083"/>
    <lineage>
        <taxon>Bacteria</taxon>
        <taxon>Pseudomonadati</taxon>
        <taxon>Pseudomonadota</taxon>
        <taxon>Gammaproteobacteria</taxon>
        <taxon>Legionellales</taxon>
        <taxon>Legionellaceae</taxon>
        <taxon>Legionella</taxon>
    </lineage>
</organism>
<protein>
    <submittedName>
        <fullName evidence="3">Putative nitroreductase</fullName>
    </submittedName>
</protein>
<accession>A0A378IC68</accession>
<dbReference type="InterPro" id="IPR029479">
    <property type="entry name" value="Nitroreductase"/>
</dbReference>
<dbReference type="EMBL" id="LNXT01000016">
    <property type="protein sequence ID" value="KTC72303.1"/>
    <property type="molecule type" value="Genomic_DNA"/>
</dbReference>